<reference evidence="1" key="1">
    <citation type="journal article" date="2020" name="Stud. Mycol.">
        <title>101 Dothideomycetes genomes: a test case for predicting lifestyles and emergence of pathogens.</title>
        <authorList>
            <person name="Haridas S."/>
            <person name="Albert R."/>
            <person name="Binder M."/>
            <person name="Bloem J."/>
            <person name="Labutti K."/>
            <person name="Salamov A."/>
            <person name="Andreopoulos B."/>
            <person name="Baker S."/>
            <person name="Barry K."/>
            <person name="Bills G."/>
            <person name="Bluhm B."/>
            <person name="Cannon C."/>
            <person name="Castanera R."/>
            <person name="Culley D."/>
            <person name="Daum C."/>
            <person name="Ezra D."/>
            <person name="Gonzalez J."/>
            <person name="Henrissat B."/>
            <person name="Kuo A."/>
            <person name="Liang C."/>
            <person name="Lipzen A."/>
            <person name="Lutzoni F."/>
            <person name="Magnuson J."/>
            <person name="Mondo S."/>
            <person name="Nolan M."/>
            <person name="Ohm R."/>
            <person name="Pangilinan J."/>
            <person name="Park H.-J."/>
            <person name="Ramirez L."/>
            <person name="Alfaro M."/>
            <person name="Sun H."/>
            <person name="Tritt A."/>
            <person name="Yoshinaga Y."/>
            <person name="Zwiers L.-H."/>
            <person name="Turgeon B."/>
            <person name="Goodwin S."/>
            <person name="Spatafora J."/>
            <person name="Crous P."/>
            <person name="Grigoriev I."/>
        </authorList>
    </citation>
    <scope>NUCLEOTIDE SEQUENCE</scope>
    <source>
        <strain evidence="1">CBS 130266</strain>
    </source>
</reference>
<dbReference type="Gene3D" id="3.80.10.10">
    <property type="entry name" value="Ribonuclease Inhibitor"/>
    <property type="match status" value="1"/>
</dbReference>
<dbReference type="AlphaFoldDB" id="A0A9P4NIP3"/>
<organism evidence="1 2">
    <name type="scientific">Tothia fuscella</name>
    <dbReference type="NCBI Taxonomy" id="1048955"/>
    <lineage>
        <taxon>Eukaryota</taxon>
        <taxon>Fungi</taxon>
        <taxon>Dikarya</taxon>
        <taxon>Ascomycota</taxon>
        <taxon>Pezizomycotina</taxon>
        <taxon>Dothideomycetes</taxon>
        <taxon>Pleosporomycetidae</taxon>
        <taxon>Venturiales</taxon>
        <taxon>Cylindrosympodiaceae</taxon>
        <taxon>Tothia</taxon>
    </lineage>
</organism>
<dbReference type="SUPFAM" id="SSF52047">
    <property type="entry name" value="RNI-like"/>
    <property type="match status" value="1"/>
</dbReference>
<gene>
    <name evidence="1" type="ORF">EJ08DRAFT_724914</name>
</gene>
<evidence type="ECO:0000313" key="2">
    <source>
        <dbReference type="Proteomes" id="UP000800235"/>
    </source>
</evidence>
<sequence length="339" mass="38357">MAAARPYLALDDHRQRWVRSIKAGTHLGLTALILCLCQNVFIIRLPLEYRRGVNAHGTWILPRVASGLTNSIRGLPKHFRSLTSFNLAATYGGRILEKQGRVDSFAPFMKLKALKKLSLLGLFFRSLGNAPWLSTPCNITNIELYNCQLAEQQANRLYKFCSELNKVKFHYGPSVYCNDVRPQLAMVVNSLNAHAPRLQCLEISIPCPTAHHVHTANPIRFEWPTQLKELHLHTPILFPHPKIQPVKIILPAMLEKLMLSCMTTVHLDCLAKNHSKILEMLPKLKELHLDDPLSFEERLDGLRDLFAVGNVAVIATGVELIEFINGIKVDENGVRTQMW</sequence>
<dbReference type="EMBL" id="MU007084">
    <property type="protein sequence ID" value="KAF2423174.1"/>
    <property type="molecule type" value="Genomic_DNA"/>
</dbReference>
<accession>A0A9P4NIP3</accession>
<keyword evidence="2" id="KW-1185">Reference proteome</keyword>
<name>A0A9P4NIP3_9PEZI</name>
<protein>
    <submittedName>
        <fullName evidence="1">Uncharacterized protein</fullName>
    </submittedName>
</protein>
<comment type="caution">
    <text evidence="1">The sequence shown here is derived from an EMBL/GenBank/DDBJ whole genome shotgun (WGS) entry which is preliminary data.</text>
</comment>
<proteinExistence type="predicted"/>
<dbReference type="Proteomes" id="UP000800235">
    <property type="component" value="Unassembled WGS sequence"/>
</dbReference>
<evidence type="ECO:0000313" key="1">
    <source>
        <dbReference type="EMBL" id="KAF2423174.1"/>
    </source>
</evidence>
<dbReference type="InterPro" id="IPR032675">
    <property type="entry name" value="LRR_dom_sf"/>
</dbReference>